<dbReference type="EMBL" id="KK100928">
    <property type="protein sequence ID" value="KIZ03031.1"/>
    <property type="molecule type" value="Genomic_DNA"/>
</dbReference>
<dbReference type="GeneID" id="25737808"/>
<protein>
    <recommendedName>
        <fullName evidence="1">O-acyltransferase WSD1 C-terminal domain-containing protein</fullName>
    </recommendedName>
</protein>
<dbReference type="PANTHER" id="PTHR31650">
    <property type="entry name" value="O-ACYLTRANSFERASE (WSD1-LIKE) FAMILY PROTEIN"/>
    <property type="match status" value="1"/>
</dbReference>
<evidence type="ECO:0000259" key="1">
    <source>
        <dbReference type="Pfam" id="PF06974"/>
    </source>
</evidence>
<dbReference type="KEGG" id="mng:MNEG_4931"/>
<proteinExistence type="predicted"/>
<dbReference type="InterPro" id="IPR009721">
    <property type="entry name" value="O-acyltransferase_WSD1_C"/>
</dbReference>
<dbReference type="GO" id="GO:0005886">
    <property type="term" value="C:plasma membrane"/>
    <property type="evidence" value="ECO:0007669"/>
    <property type="project" value="TreeGrafter"/>
</dbReference>
<sequence>MIGDGQLFMQLLKDLFEDADDLDLDLDLTVEGAVPGGTAIDSETSSSCGLIKAARPGSAFLPPPSIERAERAVSGLLSRQEERLWRGARGCKSGFGGSGRRLWRLLASLWSWITSALFVLTMPFRPADPVNAVKASPDEMTGPRAFGSVTLPLGDMQRVSRLLNVTINTLAVSCLAGGLRRHLLAHGGGAAAAPAPRRWWWSLKGPRSGEAAVPNSLLLCSMVDTRAMKRSAAAAGPAAPAAAGCNSFSFIGVPVPTGPAPPLARLAAAGAALDWIRGGVAVALAVMLPPAVQFFERDSFRAAKKITGLLPAKATMAFSNMRGPVKRVALQGYLVERMYNGVQPNAFGSMISLMSYDDTVTLVHTCWTSKSSHPEALLGAIAEEWEALRDAAGLAPLAGKRGLKAKVA</sequence>
<name>A0A0D2NC84_9CHLO</name>
<dbReference type="InterPro" id="IPR045034">
    <property type="entry name" value="O-acyltransferase_WSD1-like"/>
</dbReference>
<reference evidence="2 3" key="1">
    <citation type="journal article" date="2013" name="BMC Genomics">
        <title>Reconstruction of the lipid metabolism for the microalga Monoraphidium neglectum from its genome sequence reveals characteristics suitable for biofuel production.</title>
        <authorList>
            <person name="Bogen C."/>
            <person name="Al-Dilaimi A."/>
            <person name="Albersmeier A."/>
            <person name="Wichmann J."/>
            <person name="Grundmann M."/>
            <person name="Rupp O."/>
            <person name="Lauersen K.J."/>
            <person name="Blifernez-Klassen O."/>
            <person name="Kalinowski J."/>
            <person name="Goesmann A."/>
            <person name="Mussgnug J.H."/>
            <person name="Kruse O."/>
        </authorList>
    </citation>
    <scope>NUCLEOTIDE SEQUENCE [LARGE SCALE GENOMIC DNA]</scope>
    <source>
        <strain evidence="2 3">SAG 48.87</strain>
    </source>
</reference>
<dbReference type="RefSeq" id="XP_013902050.1">
    <property type="nucleotide sequence ID" value="XM_014046596.1"/>
</dbReference>
<dbReference type="STRING" id="145388.A0A0D2NC84"/>
<evidence type="ECO:0000313" key="3">
    <source>
        <dbReference type="Proteomes" id="UP000054498"/>
    </source>
</evidence>
<evidence type="ECO:0000313" key="2">
    <source>
        <dbReference type="EMBL" id="KIZ03031.1"/>
    </source>
</evidence>
<accession>A0A0D2NC84</accession>
<keyword evidence="3" id="KW-1185">Reference proteome</keyword>
<organism evidence="2 3">
    <name type="scientific">Monoraphidium neglectum</name>
    <dbReference type="NCBI Taxonomy" id="145388"/>
    <lineage>
        <taxon>Eukaryota</taxon>
        <taxon>Viridiplantae</taxon>
        <taxon>Chlorophyta</taxon>
        <taxon>core chlorophytes</taxon>
        <taxon>Chlorophyceae</taxon>
        <taxon>CS clade</taxon>
        <taxon>Sphaeropleales</taxon>
        <taxon>Selenastraceae</taxon>
        <taxon>Monoraphidium</taxon>
    </lineage>
</organism>
<gene>
    <name evidence="2" type="ORF">MNEG_4931</name>
</gene>
<dbReference type="GO" id="GO:0008374">
    <property type="term" value="F:O-acyltransferase activity"/>
    <property type="evidence" value="ECO:0007669"/>
    <property type="project" value="InterPro"/>
</dbReference>
<dbReference type="Pfam" id="PF06974">
    <property type="entry name" value="WS_DGAT_C"/>
    <property type="match status" value="1"/>
</dbReference>
<dbReference type="OrthoDB" id="619536at2759"/>
<dbReference type="Proteomes" id="UP000054498">
    <property type="component" value="Unassembled WGS sequence"/>
</dbReference>
<dbReference type="AlphaFoldDB" id="A0A0D2NC84"/>
<dbReference type="GO" id="GO:0019432">
    <property type="term" value="P:triglyceride biosynthetic process"/>
    <property type="evidence" value="ECO:0007669"/>
    <property type="project" value="TreeGrafter"/>
</dbReference>
<dbReference type="PANTHER" id="PTHR31650:SF1">
    <property type="entry name" value="WAX ESTER SYNTHASE_DIACYLGLYCEROL ACYLTRANSFERASE 4-RELATED"/>
    <property type="match status" value="1"/>
</dbReference>
<feature type="domain" description="O-acyltransferase WSD1 C-terminal" evidence="1">
    <location>
        <begin position="246"/>
        <end position="388"/>
    </location>
</feature>